<dbReference type="GO" id="GO:0009231">
    <property type="term" value="P:riboflavin biosynthetic process"/>
    <property type="evidence" value="ECO:0007669"/>
    <property type="project" value="UniProtKB-KW"/>
</dbReference>
<dbReference type="SUPFAM" id="SSF63380">
    <property type="entry name" value="Riboflavin synthase domain-like"/>
    <property type="match status" value="2"/>
</dbReference>
<dbReference type="RefSeq" id="WP_034352598.1">
    <property type="nucleotide sequence ID" value="NZ_JRPR02000001.1"/>
</dbReference>
<evidence type="ECO:0000256" key="8">
    <source>
        <dbReference type="ARBA" id="ARBA00022737"/>
    </source>
</evidence>
<dbReference type="STRING" id="1677920.LS71_01325"/>
<keyword evidence="8" id="KW-0677">Repeat</keyword>
<feature type="repeat" description="Lumazine-binding" evidence="10">
    <location>
        <begin position="90"/>
        <end position="186"/>
    </location>
</feature>
<accession>A0A4U8TBF8</accession>
<sequence length="213" mass="23342">MFSGLVREIAQVKSFSRNTLAVITTHKARIGDSIAINGACLTAIDFFKGGIAMELSKHTQQTIALENYAQGQHVHLEPALQVGDRLDGHIVQGHIDGVGRVSGIKHYAHSSDFWIESSSQILSFIVPKGSICVEGISLTITESTHNAFKLTLIPHTLQHTLFGDFKVGRRVNIETDIITRSVVSTLKHILDTRGITNDASLTWREIDSISLGF</sequence>
<evidence type="ECO:0000256" key="3">
    <source>
        <dbReference type="ARBA" id="ARBA00004887"/>
    </source>
</evidence>
<proteinExistence type="predicted"/>
<dbReference type="EC" id="2.5.1.9" evidence="4 9"/>
<evidence type="ECO:0000256" key="2">
    <source>
        <dbReference type="ARBA" id="ARBA00002803"/>
    </source>
</evidence>
<feature type="domain" description="Lumazine-binding" evidence="11">
    <location>
        <begin position="90"/>
        <end position="186"/>
    </location>
</feature>
<evidence type="ECO:0000256" key="6">
    <source>
        <dbReference type="ARBA" id="ARBA00022619"/>
    </source>
</evidence>
<dbReference type="NCBIfam" id="NF006767">
    <property type="entry name" value="PRK09289.1"/>
    <property type="match status" value="1"/>
</dbReference>
<feature type="repeat" description="Lumazine-binding" evidence="10">
    <location>
        <begin position="1"/>
        <end position="89"/>
    </location>
</feature>
<dbReference type="InterPro" id="IPR017938">
    <property type="entry name" value="Riboflavin_synthase-like_b-brl"/>
</dbReference>
<evidence type="ECO:0000256" key="4">
    <source>
        <dbReference type="ARBA" id="ARBA00012827"/>
    </source>
</evidence>
<dbReference type="GO" id="GO:0004746">
    <property type="term" value="F:riboflavin synthase activity"/>
    <property type="evidence" value="ECO:0007669"/>
    <property type="project" value="UniProtKB-UniRule"/>
</dbReference>
<comment type="caution">
    <text evidence="12">The sequence shown here is derived from an EMBL/GenBank/DDBJ whole genome shotgun (WGS) entry which is preliminary data.</text>
</comment>
<dbReference type="AlphaFoldDB" id="A0A4U8TBF8"/>
<dbReference type="InterPro" id="IPR023366">
    <property type="entry name" value="ATP_synth_asu-like_sf"/>
</dbReference>
<evidence type="ECO:0000256" key="5">
    <source>
        <dbReference type="ARBA" id="ARBA00013950"/>
    </source>
</evidence>
<organism evidence="12 13">
    <name type="scientific">Helicobacter jaachi</name>
    <dbReference type="NCBI Taxonomy" id="1677920"/>
    <lineage>
        <taxon>Bacteria</taxon>
        <taxon>Pseudomonadati</taxon>
        <taxon>Campylobacterota</taxon>
        <taxon>Epsilonproteobacteria</taxon>
        <taxon>Campylobacterales</taxon>
        <taxon>Helicobacteraceae</taxon>
        <taxon>Helicobacter</taxon>
    </lineage>
</organism>
<dbReference type="PIRSF" id="PIRSF000498">
    <property type="entry name" value="Riboflavin_syn_A"/>
    <property type="match status" value="1"/>
</dbReference>
<dbReference type="Gene3D" id="2.40.30.20">
    <property type="match status" value="2"/>
</dbReference>
<reference evidence="12 13" key="1">
    <citation type="journal article" date="2014" name="Genome Announc.">
        <title>Draft genome sequences of eight enterohepatic helicobacter species isolated from both laboratory and wild rodents.</title>
        <authorList>
            <person name="Sheh A."/>
            <person name="Shen Z."/>
            <person name="Fox J.G."/>
        </authorList>
    </citation>
    <scope>NUCLEOTIDE SEQUENCE [LARGE SCALE GENOMIC DNA]</scope>
    <source>
        <strain evidence="12 13">MIT 09-6949</strain>
    </source>
</reference>
<dbReference type="Pfam" id="PF00677">
    <property type="entry name" value="Lum_binding"/>
    <property type="match status" value="2"/>
</dbReference>
<dbReference type="NCBIfam" id="TIGR00187">
    <property type="entry name" value="ribE"/>
    <property type="match status" value="1"/>
</dbReference>
<keyword evidence="13" id="KW-1185">Reference proteome</keyword>
<evidence type="ECO:0000256" key="7">
    <source>
        <dbReference type="ARBA" id="ARBA00022679"/>
    </source>
</evidence>
<dbReference type="Proteomes" id="UP000029733">
    <property type="component" value="Unassembled WGS sequence"/>
</dbReference>
<dbReference type="PANTHER" id="PTHR21098:SF12">
    <property type="entry name" value="RIBOFLAVIN SYNTHASE"/>
    <property type="match status" value="1"/>
</dbReference>
<evidence type="ECO:0000256" key="1">
    <source>
        <dbReference type="ARBA" id="ARBA00000968"/>
    </source>
</evidence>
<protein>
    <recommendedName>
        <fullName evidence="5 9">Riboflavin synthase</fullName>
        <ecNumber evidence="4 9">2.5.1.9</ecNumber>
    </recommendedName>
</protein>
<dbReference type="PROSITE" id="PS51177">
    <property type="entry name" value="LUMAZINE_BIND"/>
    <property type="match status" value="2"/>
</dbReference>
<dbReference type="OrthoDB" id="9788537at2"/>
<evidence type="ECO:0000313" key="13">
    <source>
        <dbReference type="Proteomes" id="UP000029733"/>
    </source>
</evidence>
<dbReference type="CDD" id="cd00402">
    <property type="entry name" value="Riboflavin_synthase_like"/>
    <property type="match status" value="1"/>
</dbReference>
<dbReference type="InterPro" id="IPR001783">
    <property type="entry name" value="Lumazine-bd"/>
</dbReference>
<comment type="pathway">
    <text evidence="3">Cofactor biosynthesis; riboflavin biosynthesis; riboflavin from 2-hydroxy-3-oxobutyl phosphate and 5-amino-6-(D-ribitylamino)uracil: step 2/2.</text>
</comment>
<keyword evidence="6" id="KW-0686">Riboflavin biosynthesis</keyword>
<evidence type="ECO:0000256" key="9">
    <source>
        <dbReference type="NCBIfam" id="TIGR00187"/>
    </source>
</evidence>
<dbReference type="InterPro" id="IPR026017">
    <property type="entry name" value="Lumazine-bd_dom"/>
</dbReference>
<evidence type="ECO:0000313" key="12">
    <source>
        <dbReference type="EMBL" id="TLD97256.1"/>
    </source>
</evidence>
<dbReference type="EMBL" id="JRPR02000001">
    <property type="protein sequence ID" value="TLD97256.1"/>
    <property type="molecule type" value="Genomic_DNA"/>
</dbReference>
<keyword evidence="7 12" id="KW-0808">Transferase</keyword>
<gene>
    <name evidence="12" type="primary">ribE</name>
    <name evidence="12" type="ORF">LS71_000395</name>
</gene>
<name>A0A4U8TBF8_9HELI</name>
<dbReference type="PANTHER" id="PTHR21098">
    <property type="entry name" value="RIBOFLAVIN SYNTHASE ALPHA CHAIN"/>
    <property type="match status" value="1"/>
</dbReference>
<comment type="function">
    <text evidence="2">Catalyzes the dismutation of two molecules of 6,7-dimethyl-8-ribityllumazine, resulting in the formation of riboflavin and 5-amino-6-(D-ribitylamino)uracil.</text>
</comment>
<evidence type="ECO:0000256" key="10">
    <source>
        <dbReference type="PROSITE-ProRule" id="PRU00524"/>
    </source>
</evidence>
<comment type="catalytic activity">
    <reaction evidence="1">
        <text>2 6,7-dimethyl-8-(1-D-ribityl)lumazine + H(+) = 5-amino-6-(D-ribitylamino)uracil + riboflavin</text>
        <dbReference type="Rhea" id="RHEA:20772"/>
        <dbReference type="ChEBI" id="CHEBI:15378"/>
        <dbReference type="ChEBI" id="CHEBI:15934"/>
        <dbReference type="ChEBI" id="CHEBI:57986"/>
        <dbReference type="ChEBI" id="CHEBI:58201"/>
        <dbReference type="EC" id="2.5.1.9"/>
    </reaction>
</comment>
<feature type="domain" description="Lumazine-binding" evidence="11">
    <location>
        <begin position="1"/>
        <end position="89"/>
    </location>
</feature>
<evidence type="ECO:0000259" key="11">
    <source>
        <dbReference type="PROSITE" id="PS51177"/>
    </source>
</evidence>